<dbReference type="AlphaFoldDB" id="S8FWL2"/>
<accession>S8FWL2</accession>
<feature type="region of interest" description="Disordered" evidence="1">
    <location>
        <begin position="1"/>
        <end position="32"/>
    </location>
</feature>
<name>S8FWL2_FOMSC</name>
<reference evidence="2 3" key="1">
    <citation type="journal article" date="2012" name="Science">
        <title>The Paleozoic origin of enzymatic lignin decomposition reconstructed from 31 fungal genomes.</title>
        <authorList>
            <person name="Floudas D."/>
            <person name="Binder M."/>
            <person name="Riley R."/>
            <person name="Barry K."/>
            <person name="Blanchette R.A."/>
            <person name="Henrissat B."/>
            <person name="Martinez A.T."/>
            <person name="Otillar R."/>
            <person name="Spatafora J.W."/>
            <person name="Yadav J.S."/>
            <person name="Aerts A."/>
            <person name="Benoit I."/>
            <person name="Boyd A."/>
            <person name="Carlson A."/>
            <person name="Copeland A."/>
            <person name="Coutinho P.M."/>
            <person name="de Vries R.P."/>
            <person name="Ferreira P."/>
            <person name="Findley K."/>
            <person name="Foster B."/>
            <person name="Gaskell J."/>
            <person name="Glotzer D."/>
            <person name="Gorecki P."/>
            <person name="Heitman J."/>
            <person name="Hesse C."/>
            <person name="Hori C."/>
            <person name="Igarashi K."/>
            <person name="Jurgens J.A."/>
            <person name="Kallen N."/>
            <person name="Kersten P."/>
            <person name="Kohler A."/>
            <person name="Kuees U."/>
            <person name="Kumar T.K.A."/>
            <person name="Kuo A."/>
            <person name="LaButti K."/>
            <person name="Larrondo L.F."/>
            <person name="Lindquist E."/>
            <person name="Ling A."/>
            <person name="Lombard V."/>
            <person name="Lucas S."/>
            <person name="Lundell T."/>
            <person name="Martin R."/>
            <person name="McLaughlin D.J."/>
            <person name="Morgenstern I."/>
            <person name="Morin E."/>
            <person name="Murat C."/>
            <person name="Nagy L.G."/>
            <person name="Nolan M."/>
            <person name="Ohm R.A."/>
            <person name="Patyshakuliyeva A."/>
            <person name="Rokas A."/>
            <person name="Ruiz-Duenas F.J."/>
            <person name="Sabat G."/>
            <person name="Salamov A."/>
            <person name="Samejima M."/>
            <person name="Schmutz J."/>
            <person name="Slot J.C."/>
            <person name="St John F."/>
            <person name="Stenlid J."/>
            <person name="Sun H."/>
            <person name="Sun S."/>
            <person name="Syed K."/>
            <person name="Tsang A."/>
            <person name="Wiebenga A."/>
            <person name="Young D."/>
            <person name="Pisabarro A."/>
            <person name="Eastwood D.C."/>
            <person name="Martin F."/>
            <person name="Cullen D."/>
            <person name="Grigoriev I.V."/>
            <person name="Hibbett D.S."/>
        </authorList>
    </citation>
    <scope>NUCLEOTIDE SEQUENCE</scope>
    <source>
        <strain evidence="3">FP-58527</strain>
    </source>
</reference>
<feature type="compositionally biased region" description="Low complexity" evidence="1">
    <location>
        <begin position="218"/>
        <end position="231"/>
    </location>
</feature>
<dbReference type="InParanoid" id="S8FWL2"/>
<feature type="compositionally biased region" description="Basic and acidic residues" evidence="1">
    <location>
        <begin position="235"/>
        <end position="250"/>
    </location>
</feature>
<dbReference type="Proteomes" id="UP000015241">
    <property type="component" value="Unassembled WGS sequence"/>
</dbReference>
<dbReference type="STRING" id="743788.S8FWL2"/>
<organism evidence="2 3">
    <name type="scientific">Fomitopsis schrenkii</name>
    <name type="common">Brown rot fungus</name>
    <dbReference type="NCBI Taxonomy" id="2126942"/>
    <lineage>
        <taxon>Eukaryota</taxon>
        <taxon>Fungi</taxon>
        <taxon>Dikarya</taxon>
        <taxon>Basidiomycota</taxon>
        <taxon>Agaricomycotina</taxon>
        <taxon>Agaricomycetes</taxon>
        <taxon>Polyporales</taxon>
        <taxon>Fomitopsis</taxon>
    </lineage>
</organism>
<keyword evidence="3" id="KW-1185">Reference proteome</keyword>
<evidence type="ECO:0000313" key="2">
    <source>
        <dbReference type="EMBL" id="EPT02635.1"/>
    </source>
</evidence>
<dbReference type="HOGENOM" id="CLU_1113587_0_0_1"/>
<sequence length="250" mass="27241">MTSASASTAGDHRKSHEDAGPHSEARTLRPRQFHLGILEAQAKARMPEEGPRGVDGKLLPTCVTCHNILPVIHVEGKPIWGLGVGRTGKRGRPPKNPNVECPRCMRHFEIYMTKWPERLSGDGSTAFLPTPRDTRNSTPITASSLALLDRKLAFQTHGYAMPKRPYTKRKHAAEEDNPRPAKKPKPVAPTSTGKPRGRPPKKNKVGMSSKAQLMLNVKATSTAADTKAAAKGKAKATEKTVEEEPSRRSG</sequence>
<feature type="region of interest" description="Disordered" evidence="1">
    <location>
        <begin position="159"/>
        <end position="250"/>
    </location>
</feature>
<feature type="non-terminal residue" evidence="2">
    <location>
        <position position="250"/>
    </location>
</feature>
<feature type="compositionally biased region" description="Basic residues" evidence="1">
    <location>
        <begin position="195"/>
        <end position="204"/>
    </location>
</feature>
<evidence type="ECO:0000313" key="3">
    <source>
        <dbReference type="Proteomes" id="UP000015241"/>
    </source>
</evidence>
<proteinExistence type="predicted"/>
<evidence type="ECO:0000256" key="1">
    <source>
        <dbReference type="SAM" id="MobiDB-lite"/>
    </source>
</evidence>
<protein>
    <submittedName>
        <fullName evidence="2">Uncharacterized protein</fullName>
    </submittedName>
</protein>
<dbReference type="OrthoDB" id="6627536at2759"/>
<dbReference type="EMBL" id="KE504134">
    <property type="protein sequence ID" value="EPT02635.1"/>
    <property type="molecule type" value="Genomic_DNA"/>
</dbReference>
<feature type="compositionally biased region" description="Basic and acidic residues" evidence="1">
    <location>
        <begin position="10"/>
        <end position="27"/>
    </location>
</feature>
<gene>
    <name evidence="2" type="ORF">FOMPIDRAFT_1143564</name>
</gene>